<evidence type="ECO:0000256" key="8">
    <source>
        <dbReference type="ARBA" id="ARBA00023136"/>
    </source>
</evidence>
<keyword evidence="2 10" id="KW-0813">Transport</keyword>
<keyword evidence="8 10" id="KW-0472">Membrane</keyword>
<dbReference type="PANTHER" id="PTHR10110:SF86">
    <property type="entry name" value="SODIUM_HYDROGEN EXCHANGER 7"/>
    <property type="match status" value="1"/>
</dbReference>
<sequence length="677" mass="76853">MDLLMTILLLMGCLLISNIISHYVPSIPTALTQIVLGVIIAFAFKHTSFELEEEWFFLLFVAPILYNDGKYFPREELWKMRRSIFGNSLILVLLTTIGGGYFIHWMIPGIPLAAAFALAAILSPTDPVAVNGIAKRIHIPEKVLNLVKGESLINDASGIVAFNYAIAAVVTGYFSLKDAILNFSYLFLAGAVLGLIFALILTLIRFNLRKEGINDVVFHSLLQILAPFVIFIITEELLHASGVIAVVVAGIIHSLISRRFETSIAEEQVLTENIWSIILFVLNGIVFLLLGLNIPLSMSETIADPNIGNLKAIGYVIAIGFVILAIRFVWSYISAFYEYRLSKNKDIEVPNVKIALLTSLTGVRGTVTMAGVLSIPFFLNNGDAFPERSLILFLTAGVILFTLICATVFLPFLCKDELNEDEKIIDKNLIDAKNRLLSAGIKAIESELNDKNEAVAYELIHEYKHISQNLRFEQTSNAVEKKFNQQEMVEIQLIALKAERKYINELMGKSEIDEQVFKALDKSLDYREEVFLRNPSQDTMFLVRKLMRATKIFYKKFRKRKEIKLNNLKLVKDIQLKSFQAAIEALEEYLRSHEGSNAAQDVILYYRTMINRFKGNVVKYNEENIKQKEELRIKAMDIERSAVRNMYESGEITREESNELRRYINYIESVILYKHAE</sequence>
<feature type="transmembrane region" description="Helical" evidence="10">
    <location>
        <begin position="312"/>
        <end position="333"/>
    </location>
</feature>
<evidence type="ECO:0000256" key="4">
    <source>
        <dbReference type="ARBA" id="ARBA00022692"/>
    </source>
</evidence>
<keyword evidence="4 10" id="KW-0812">Transmembrane</keyword>
<feature type="transmembrane region" description="Helical" evidence="10">
    <location>
        <begin position="6"/>
        <end position="24"/>
    </location>
</feature>
<evidence type="ECO:0000313" key="13">
    <source>
        <dbReference type="Proteomes" id="UP000190959"/>
    </source>
</evidence>
<keyword evidence="7 10" id="KW-0406">Ion transport</keyword>
<comment type="subcellular location">
    <subcellularLocation>
        <location evidence="1 10">Cell membrane</location>
        <topology evidence="1 10">Multi-pass membrane protein</topology>
    </subcellularLocation>
</comment>
<evidence type="ECO:0000256" key="2">
    <source>
        <dbReference type="ARBA" id="ARBA00022448"/>
    </source>
</evidence>
<feature type="transmembrane region" description="Helical" evidence="10">
    <location>
        <begin position="354"/>
        <end position="379"/>
    </location>
</feature>
<dbReference type="GO" id="GO:0098719">
    <property type="term" value="P:sodium ion import across plasma membrane"/>
    <property type="evidence" value="ECO:0007669"/>
    <property type="project" value="TreeGrafter"/>
</dbReference>
<dbReference type="RefSeq" id="WP_078115397.1">
    <property type="nucleotide sequence ID" value="NZ_CP144906.1"/>
</dbReference>
<organism evidence="12 13">
    <name type="scientific">Clostridium beijerinckii</name>
    <name type="common">Clostridium MP</name>
    <dbReference type="NCBI Taxonomy" id="1520"/>
    <lineage>
        <taxon>Bacteria</taxon>
        <taxon>Bacillati</taxon>
        <taxon>Bacillota</taxon>
        <taxon>Clostridia</taxon>
        <taxon>Eubacteriales</taxon>
        <taxon>Clostridiaceae</taxon>
        <taxon>Clostridium</taxon>
    </lineage>
</organism>
<feature type="transmembrane region" description="Helical" evidence="10">
    <location>
        <begin position="182"/>
        <end position="204"/>
    </location>
</feature>
<evidence type="ECO:0000256" key="9">
    <source>
        <dbReference type="ARBA" id="ARBA00023201"/>
    </source>
</evidence>
<dbReference type="Gene3D" id="6.10.140.1330">
    <property type="match status" value="1"/>
</dbReference>
<evidence type="ECO:0000256" key="5">
    <source>
        <dbReference type="ARBA" id="ARBA00022989"/>
    </source>
</evidence>
<feature type="transmembrane region" description="Helical" evidence="10">
    <location>
        <begin position="269"/>
        <end position="292"/>
    </location>
</feature>
<evidence type="ECO:0000256" key="3">
    <source>
        <dbReference type="ARBA" id="ARBA00022475"/>
    </source>
</evidence>
<evidence type="ECO:0000256" key="1">
    <source>
        <dbReference type="ARBA" id="ARBA00004651"/>
    </source>
</evidence>
<feature type="transmembrane region" description="Helical" evidence="10">
    <location>
        <begin position="113"/>
        <end position="134"/>
    </location>
</feature>
<evidence type="ECO:0000256" key="6">
    <source>
        <dbReference type="ARBA" id="ARBA00023053"/>
    </source>
</evidence>
<feature type="transmembrane region" description="Helical" evidence="10">
    <location>
        <begin position="239"/>
        <end position="257"/>
    </location>
</feature>
<dbReference type="GO" id="GO:0005886">
    <property type="term" value="C:plasma membrane"/>
    <property type="evidence" value="ECO:0007669"/>
    <property type="project" value="UniProtKB-SubCell"/>
</dbReference>
<evidence type="ECO:0000313" key="12">
    <source>
        <dbReference type="EMBL" id="OOP73253.1"/>
    </source>
</evidence>
<dbReference type="InterPro" id="IPR006153">
    <property type="entry name" value="Cation/H_exchanger_TM"/>
</dbReference>
<dbReference type="PANTHER" id="PTHR10110">
    <property type="entry name" value="SODIUM/HYDROGEN EXCHANGER"/>
    <property type="match status" value="1"/>
</dbReference>
<gene>
    <name evidence="12" type="ORF">CBEIBR21_09490</name>
</gene>
<comment type="caution">
    <text evidence="12">The sequence shown here is derived from an EMBL/GenBank/DDBJ whole genome shotgun (WGS) entry which is preliminary data.</text>
</comment>
<dbReference type="Proteomes" id="UP000190959">
    <property type="component" value="Unassembled WGS sequence"/>
</dbReference>
<dbReference type="Pfam" id="PF00999">
    <property type="entry name" value="Na_H_Exchanger"/>
    <property type="match status" value="1"/>
</dbReference>
<dbReference type="GO" id="GO:0015386">
    <property type="term" value="F:potassium:proton antiporter activity"/>
    <property type="evidence" value="ECO:0007669"/>
    <property type="project" value="TreeGrafter"/>
</dbReference>
<dbReference type="NCBIfam" id="TIGR00831">
    <property type="entry name" value="a_cpa1"/>
    <property type="match status" value="1"/>
</dbReference>
<dbReference type="GO" id="GO:0051453">
    <property type="term" value="P:regulation of intracellular pH"/>
    <property type="evidence" value="ECO:0007669"/>
    <property type="project" value="TreeGrafter"/>
</dbReference>
<comment type="similarity">
    <text evidence="10">Belongs to the monovalent cation:proton antiporter 1 (CPA1) transporter (TC 2.A.36) family.</text>
</comment>
<proteinExistence type="inferred from homology"/>
<evidence type="ECO:0000256" key="10">
    <source>
        <dbReference type="RuleBase" id="RU366002"/>
    </source>
</evidence>
<accession>A0A1S9N7C8</accession>
<keyword evidence="3 10" id="KW-1003">Cell membrane</keyword>
<evidence type="ECO:0000256" key="7">
    <source>
        <dbReference type="ARBA" id="ARBA00023065"/>
    </source>
</evidence>
<name>A0A1S9N7C8_CLOBE</name>
<dbReference type="InterPro" id="IPR004705">
    <property type="entry name" value="Cation/H_exchanger_CPA1_bac"/>
</dbReference>
<dbReference type="AlphaFoldDB" id="A0A1S9N7C8"/>
<feature type="domain" description="Cation/H+ exchanger transmembrane" evidence="11">
    <location>
        <begin position="15"/>
        <end position="414"/>
    </location>
</feature>
<keyword evidence="9 10" id="KW-0739">Sodium transport</keyword>
<reference evidence="12 13" key="1">
    <citation type="submission" date="2017-02" db="EMBL/GenBank/DDBJ databases">
        <title>Genome sequence of Clostridium beijerinckii Br21.</title>
        <authorList>
            <person name="Fonseca B.C."/>
            <person name="Guazzaroni M.E."/>
            <person name="Riano-Pachon D.M."/>
            <person name="Reginatto V."/>
        </authorList>
    </citation>
    <scope>NUCLEOTIDE SEQUENCE [LARGE SCALE GENOMIC DNA]</scope>
    <source>
        <strain evidence="12 13">Br21</strain>
    </source>
</reference>
<dbReference type="InterPro" id="IPR018422">
    <property type="entry name" value="Cation/H_exchanger_CPA1"/>
</dbReference>
<feature type="transmembrane region" description="Helical" evidence="10">
    <location>
        <begin position="391"/>
        <end position="413"/>
    </location>
</feature>
<keyword evidence="10" id="KW-0050">Antiport</keyword>
<dbReference type="EMBL" id="MWMH01000003">
    <property type="protein sequence ID" value="OOP73253.1"/>
    <property type="molecule type" value="Genomic_DNA"/>
</dbReference>
<comment type="function">
    <text evidence="10">Na(+)/H(+) antiporter that extrudes sodium in exchange for external protons.</text>
</comment>
<protein>
    <submittedName>
        <fullName evidence="12">Na+/H+ antiporter</fullName>
    </submittedName>
</protein>
<keyword evidence="6 10" id="KW-0915">Sodium</keyword>
<feature type="transmembrane region" description="Helical" evidence="10">
    <location>
        <begin position="216"/>
        <end position="233"/>
    </location>
</feature>
<keyword evidence="5 10" id="KW-1133">Transmembrane helix</keyword>
<feature type="transmembrane region" description="Helical" evidence="10">
    <location>
        <begin position="155"/>
        <end position="176"/>
    </location>
</feature>
<dbReference type="GO" id="GO:0015385">
    <property type="term" value="F:sodium:proton antiporter activity"/>
    <property type="evidence" value="ECO:0007669"/>
    <property type="project" value="InterPro"/>
</dbReference>
<feature type="transmembrane region" description="Helical" evidence="10">
    <location>
        <begin position="84"/>
        <end position="107"/>
    </location>
</feature>
<evidence type="ECO:0000259" key="11">
    <source>
        <dbReference type="Pfam" id="PF00999"/>
    </source>
</evidence>